<feature type="chain" id="PRO_5015501895" description="LysM domain-containing protein" evidence="1">
    <location>
        <begin position="16"/>
        <end position="328"/>
    </location>
</feature>
<evidence type="ECO:0000313" key="3">
    <source>
        <dbReference type="Proteomes" id="UP000245956"/>
    </source>
</evidence>
<dbReference type="Proteomes" id="UP000245956">
    <property type="component" value="Unassembled WGS sequence"/>
</dbReference>
<comment type="caution">
    <text evidence="2">The sequence shown here is derived from an EMBL/GenBank/DDBJ whole genome shotgun (WGS) entry which is preliminary data.</text>
</comment>
<name>A0A2U3DT95_PURLI</name>
<accession>A0A2U3DT95</accession>
<proteinExistence type="predicted"/>
<feature type="signal peptide" evidence="1">
    <location>
        <begin position="1"/>
        <end position="15"/>
    </location>
</feature>
<dbReference type="AlphaFoldDB" id="A0A2U3DT95"/>
<dbReference type="EMBL" id="LCWV01000033">
    <property type="protein sequence ID" value="PWI65477.1"/>
    <property type="molecule type" value="Genomic_DNA"/>
</dbReference>
<evidence type="ECO:0000313" key="2">
    <source>
        <dbReference type="EMBL" id="PWI65477.1"/>
    </source>
</evidence>
<organism evidence="2 3">
    <name type="scientific">Purpureocillium lilacinum</name>
    <name type="common">Paecilomyces lilacinus</name>
    <dbReference type="NCBI Taxonomy" id="33203"/>
    <lineage>
        <taxon>Eukaryota</taxon>
        <taxon>Fungi</taxon>
        <taxon>Dikarya</taxon>
        <taxon>Ascomycota</taxon>
        <taxon>Pezizomycotina</taxon>
        <taxon>Sordariomycetes</taxon>
        <taxon>Hypocreomycetidae</taxon>
        <taxon>Hypocreales</taxon>
        <taxon>Ophiocordycipitaceae</taxon>
        <taxon>Purpureocillium</taxon>
    </lineage>
</organism>
<protein>
    <recommendedName>
        <fullName evidence="4">LysM domain-containing protein</fullName>
    </recommendedName>
</protein>
<reference evidence="2 3" key="1">
    <citation type="journal article" date="2016" name="Front. Microbiol.">
        <title>Genome and transcriptome sequences reveal the specific parasitism of the nematophagous Purpureocillium lilacinum 36-1.</title>
        <authorList>
            <person name="Xie J."/>
            <person name="Li S."/>
            <person name="Mo C."/>
            <person name="Xiao X."/>
            <person name="Peng D."/>
            <person name="Wang G."/>
            <person name="Xiao Y."/>
        </authorList>
    </citation>
    <scope>NUCLEOTIDE SEQUENCE [LARGE SCALE GENOMIC DNA]</scope>
    <source>
        <strain evidence="2 3">36-1</strain>
    </source>
</reference>
<evidence type="ECO:0008006" key="4">
    <source>
        <dbReference type="Google" id="ProtNLM"/>
    </source>
</evidence>
<keyword evidence="1" id="KW-0732">Signal</keyword>
<gene>
    <name evidence="2" type="ORF">PCL_07078</name>
</gene>
<evidence type="ECO:0000256" key="1">
    <source>
        <dbReference type="SAM" id="SignalP"/>
    </source>
</evidence>
<sequence>MVAPLLLLYAACVHACLWDQSVGLWRVSTEQTVWEAAAYLSGSEDDAVRIRELKDVIVEKNPNLKKPVYVVEGQVFTVPYSPVASPASWITHTSIGCTPYLEFPGQRRTDNSKATPTAYPTQGTYHPGGSECACAWSTRSTVVVMSGQLTTGSPSQEAFVSSWTSLLSSGGATRGGSSVTSMMTTEVQTSTHSSMRAAPSEASAGDLMCRDGRGKADAKADLLTWAVAFCSIQREQALQANNSTISQLFYGPSGGLYYFSVQRTPACPTNFRTATAAHCLSIMTDIHTKCSGKDGVGPGGSIMWGCALYNYELLDVNRLYPLATGCIR</sequence>